<dbReference type="PANTHER" id="PTHR46078">
    <property type="entry name" value="FORKHEAD BOX PROTEIN J2 FAMILY MEMBER"/>
    <property type="match status" value="1"/>
</dbReference>
<feature type="compositionally biased region" description="Low complexity" evidence="6">
    <location>
        <begin position="21"/>
        <end position="32"/>
    </location>
</feature>
<keyword evidence="4 5" id="KW-0539">Nucleus</keyword>
<dbReference type="Pfam" id="PF00250">
    <property type="entry name" value="Forkhead"/>
    <property type="match status" value="1"/>
</dbReference>
<dbReference type="InterPro" id="IPR036390">
    <property type="entry name" value="WH_DNA-bd_sf"/>
</dbReference>
<keyword evidence="3" id="KW-0804">Transcription</keyword>
<dbReference type="GO" id="GO:0000978">
    <property type="term" value="F:RNA polymerase II cis-regulatory region sequence-specific DNA binding"/>
    <property type="evidence" value="ECO:0007669"/>
    <property type="project" value="TreeGrafter"/>
</dbReference>
<evidence type="ECO:0000313" key="8">
    <source>
        <dbReference type="EMBL" id="KAG1545282.1"/>
    </source>
</evidence>
<gene>
    <name evidence="8" type="ORF">G6F51_005564</name>
</gene>
<evidence type="ECO:0000256" key="3">
    <source>
        <dbReference type="ARBA" id="ARBA00023163"/>
    </source>
</evidence>
<sequence length="443" mass="49559">MTSSSKLHKADITADTPWMQSSNPSNPCFSSNTTEDNKQTKIKANSTNTPSTLVDMRVEKNTEGKPPYSYATLIKYAIERSPGNKLTLSQIYQWVIDHYPYYGSAGSGWKNSIRHNLSLNKSFIRIPRPVNEPGKGSYWTVDQYAQQNSSKLKATGRCKKSSGELNRAYSDPWPNNRRSFSTDAGQMRSYSGYCHHPYNTYDRPFGYPSYQRHETWLSGRHNNSNITYSLPPSAVNNLKNYESLYDVRNNQYPSTSLFYPHRQSCPDLTTFYPETAVVSSFGLHEPSDVSPACDKAMYNSNNQSDLLKDTSFAYDHHSSPNGFYNNQNQLTSPVSSPTPTDNNNYSNDCINSPSSPLIMTNSNSPIEGVLKSPYYNSVSYLDLVSQQQSSSESLVSSCSPSPSPNGICHSPNFSQLIPDANTIKNQQEPSMISSDGRFGYQAL</sequence>
<keyword evidence="1" id="KW-0805">Transcription regulation</keyword>
<dbReference type="InterPro" id="IPR030456">
    <property type="entry name" value="TF_fork_head_CS_2"/>
</dbReference>
<dbReference type="SUPFAM" id="SSF46785">
    <property type="entry name" value="Winged helix' DNA-binding domain"/>
    <property type="match status" value="1"/>
</dbReference>
<evidence type="ECO:0000313" key="9">
    <source>
        <dbReference type="Proteomes" id="UP000717996"/>
    </source>
</evidence>
<feature type="region of interest" description="Disordered" evidence="6">
    <location>
        <begin position="1"/>
        <end position="48"/>
    </location>
</feature>
<accession>A0A9P6YCZ8</accession>
<dbReference type="CDD" id="cd00059">
    <property type="entry name" value="FH_FOX"/>
    <property type="match status" value="1"/>
</dbReference>
<comment type="caution">
    <text evidence="8">The sequence shown here is derived from an EMBL/GenBank/DDBJ whole genome shotgun (WGS) entry which is preliminary data.</text>
</comment>
<dbReference type="PANTHER" id="PTHR46078:SF2">
    <property type="entry name" value="FORK-HEAD DOMAIN-CONTAINING PROTEIN"/>
    <property type="match status" value="1"/>
</dbReference>
<dbReference type="PROSITE" id="PS00658">
    <property type="entry name" value="FORK_HEAD_2"/>
    <property type="match status" value="1"/>
</dbReference>
<feature type="compositionally biased region" description="Polar residues" evidence="6">
    <location>
        <begin position="319"/>
        <end position="349"/>
    </location>
</feature>
<dbReference type="Gene3D" id="1.10.10.10">
    <property type="entry name" value="Winged helix-like DNA-binding domain superfamily/Winged helix DNA-binding domain"/>
    <property type="match status" value="1"/>
</dbReference>
<evidence type="ECO:0000256" key="6">
    <source>
        <dbReference type="SAM" id="MobiDB-lite"/>
    </source>
</evidence>
<evidence type="ECO:0000256" key="2">
    <source>
        <dbReference type="ARBA" id="ARBA00023125"/>
    </source>
</evidence>
<feature type="domain" description="Fork-head" evidence="7">
    <location>
        <begin position="65"/>
        <end position="160"/>
    </location>
</feature>
<evidence type="ECO:0000256" key="5">
    <source>
        <dbReference type="PROSITE-ProRule" id="PRU00089"/>
    </source>
</evidence>
<dbReference type="Proteomes" id="UP000717996">
    <property type="component" value="Unassembled WGS sequence"/>
</dbReference>
<dbReference type="SMART" id="SM00339">
    <property type="entry name" value="FH"/>
    <property type="match status" value="1"/>
</dbReference>
<dbReference type="FunFam" id="1.10.10.10:FF:000135">
    <property type="entry name" value="forkhead box protein G1"/>
    <property type="match status" value="1"/>
</dbReference>
<evidence type="ECO:0000256" key="1">
    <source>
        <dbReference type="ARBA" id="ARBA00023015"/>
    </source>
</evidence>
<name>A0A9P6YCZ8_RHIOR</name>
<dbReference type="InterPro" id="IPR045912">
    <property type="entry name" value="FOXJ2/3-like"/>
</dbReference>
<reference evidence="8" key="1">
    <citation type="journal article" date="2020" name="Microb. Genom.">
        <title>Genetic diversity of clinical and environmental Mucorales isolates obtained from an investigation of mucormycosis cases among solid organ transplant recipients.</title>
        <authorList>
            <person name="Nguyen M.H."/>
            <person name="Kaul D."/>
            <person name="Muto C."/>
            <person name="Cheng S.J."/>
            <person name="Richter R.A."/>
            <person name="Bruno V.M."/>
            <person name="Liu G."/>
            <person name="Beyhan S."/>
            <person name="Sundermann A.J."/>
            <person name="Mounaud S."/>
            <person name="Pasculle A.W."/>
            <person name="Nierman W.C."/>
            <person name="Driscoll E."/>
            <person name="Cumbie R."/>
            <person name="Clancy C.J."/>
            <person name="Dupont C.L."/>
        </authorList>
    </citation>
    <scope>NUCLEOTIDE SEQUENCE</scope>
    <source>
        <strain evidence="8">GL16</strain>
    </source>
</reference>
<dbReference type="OrthoDB" id="5954824at2759"/>
<dbReference type="InterPro" id="IPR018122">
    <property type="entry name" value="TF_fork_head_CS_1"/>
</dbReference>
<protein>
    <recommendedName>
        <fullName evidence="7">Fork-head domain-containing protein</fullName>
    </recommendedName>
</protein>
<comment type="subcellular location">
    <subcellularLocation>
        <location evidence="5">Nucleus</location>
    </subcellularLocation>
</comment>
<feature type="DNA-binding region" description="Fork-head" evidence="5">
    <location>
        <begin position="65"/>
        <end position="160"/>
    </location>
</feature>
<dbReference type="InterPro" id="IPR001766">
    <property type="entry name" value="Fork_head_dom"/>
</dbReference>
<dbReference type="AlphaFoldDB" id="A0A9P6YCZ8"/>
<dbReference type="GO" id="GO:0000981">
    <property type="term" value="F:DNA-binding transcription factor activity, RNA polymerase II-specific"/>
    <property type="evidence" value="ECO:0007669"/>
    <property type="project" value="TreeGrafter"/>
</dbReference>
<dbReference type="InterPro" id="IPR036388">
    <property type="entry name" value="WH-like_DNA-bd_sf"/>
</dbReference>
<dbReference type="GO" id="GO:0005634">
    <property type="term" value="C:nucleus"/>
    <property type="evidence" value="ECO:0007669"/>
    <property type="project" value="UniProtKB-SubCell"/>
</dbReference>
<dbReference type="PROSITE" id="PS00657">
    <property type="entry name" value="FORK_HEAD_1"/>
    <property type="match status" value="1"/>
</dbReference>
<feature type="region of interest" description="Disordered" evidence="6">
    <location>
        <begin position="318"/>
        <end position="349"/>
    </location>
</feature>
<proteinExistence type="predicted"/>
<keyword evidence="2 5" id="KW-0238">DNA-binding</keyword>
<dbReference type="EMBL" id="JAANIT010000690">
    <property type="protein sequence ID" value="KAG1545282.1"/>
    <property type="molecule type" value="Genomic_DNA"/>
</dbReference>
<dbReference type="PROSITE" id="PS50039">
    <property type="entry name" value="FORK_HEAD_3"/>
    <property type="match status" value="1"/>
</dbReference>
<dbReference type="PRINTS" id="PR00053">
    <property type="entry name" value="FORKHEAD"/>
</dbReference>
<evidence type="ECO:0000256" key="4">
    <source>
        <dbReference type="ARBA" id="ARBA00023242"/>
    </source>
</evidence>
<organism evidence="8 9">
    <name type="scientific">Rhizopus oryzae</name>
    <name type="common">Mucormycosis agent</name>
    <name type="synonym">Rhizopus arrhizus var. delemar</name>
    <dbReference type="NCBI Taxonomy" id="64495"/>
    <lineage>
        <taxon>Eukaryota</taxon>
        <taxon>Fungi</taxon>
        <taxon>Fungi incertae sedis</taxon>
        <taxon>Mucoromycota</taxon>
        <taxon>Mucoromycotina</taxon>
        <taxon>Mucoromycetes</taxon>
        <taxon>Mucorales</taxon>
        <taxon>Mucorineae</taxon>
        <taxon>Rhizopodaceae</taxon>
        <taxon>Rhizopus</taxon>
    </lineage>
</organism>
<evidence type="ECO:0000259" key="7">
    <source>
        <dbReference type="PROSITE" id="PS50039"/>
    </source>
</evidence>